<dbReference type="SUPFAM" id="SSF53901">
    <property type="entry name" value="Thiolase-like"/>
    <property type="match status" value="1"/>
</dbReference>
<evidence type="ECO:0000313" key="2">
    <source>
        <dbReference type="Proteomes" id="UP001599542"/>
    </source>
</evidence>
<keyword evidence="2" id="KW-1185">Reference proteome</keyword>
<organism evidence="1 2">
    <name type="scientific">Kitasatospora phosalacinea</name>
    <dbReference type="NCBI Taxonomy" id="2065"/>
    <lineage>
        <taxon>Bacteria</taxon>
        <taxon>Bacillati</taxon>
        <taxon>Actinomycetota</taxon>
        <taxon>Actinomycetes</taxon>
        <taxon>Kitasatosporales</taxon>
        <taxon>Streptomycetaceae</taxon>
        <taxon>Kitasatospora</taxon>
    </lineage>
</organism>
<comment type="caution">
    <text evidence="1">The sequence shown here is derived from an EMBL/GenBank/DDBJ whole genome shotgun (WGS) entry which is preliminary data.</text>
</comment>
<dbReference type="InterPro" id="IPR016039">
    <property type="entry name" value="Thiolase-like"/>
</dbReference>
<protein>
    <submittedName>
        <fullName evidence="1">Beta-ketoacyl synthase N-terminal-like domain-containing protein</fullName>
    </submittedName>
</protein>
<accession>A0ABW6GT82</accession>
<dbReference type="Proteomes" id="UP001599542">
    <property type="component" value="Unassembled WGS sequence"/>
</dbReference>
<gene>
    <name evidence="1" type="ORF">ACFW6T_28430</name>
</gene>
<evidence type="ECO:0000313" key="1">
    <source>
        <dbReference type="EMBL" id="MFE1355910.1"/>
    </source>
</evidence>
<proteinExistence type="predicted"/>
<dbReference type="EMBL" id="JBHYPX010000071">
    <property type="protein sequence ID" value="MFE1355910.1"/>
    <property type="molecule type" value="Genomic_DNA"/>
</dbReference>
<dbReference type="Gene3D" id="3.40.47.10">
    <property type="match status" value="1"/>
</dbReference>
<reference evidence="1 2" key="1">
    <citation type="submission" date="2024-09" db="EMBL/GenBank/DDBJ databases">
        <title>The Natural Products Discovery Center: Release of the First 8490 Sequenced Strains for Exploring Actinobacteria Biosynthetic Diversity.</title>
        <authorList>
            <person name="Kalkreuter E."/>
            <person name="Kautsar S.A."/>
            <person name="Yang D."/>
            <person name="Bader C.D."/>
            <person name="Teijaro C.N."/>
            <person name="Fluegel L."/>
            <person name="Davis C.M."/>
            <person name="Simpson J.R."/>
            <person name="Lauterbach L."/>
            <person name="Steele A.D."/>
            <person name="Gui C."/>
            <person name="Meng S."/>
            <person name="Li G."/>
            <person name="Viehrig K."/>
            <person name="Ye F."/>
            <person name="Su P."/>
            <person name="Kiefer A.F."/>
            <person name="Nichols A."/>
            <person name="Cepeda A.J."/>
            <person name="Yan W."/>
            <person name="Fan B."/>
            <person name="Jiang Y."/>
            <person name="Adhikari A."/>
            <person name="Zheng C.-J."/>
            <person name="Schuster L."/>
            <person name="Cowan T.M."/>
            <person name="Smanski M.J."/>
            <person name="Chevrette M.G."/>
            <person name="De Carvalho L.P.S."/>
            <person name="Shen B."/>
        </authorList>
    </citation>
    <scope>NUCLEOTIDE SEQUENCE [LARGE SCALE GENOMIC DNA]</scope>
    <source>
        <strain evidence="1 2">NPDC058753</strain>
    </source>
</reference>
<sequence length="203" mass="20138">MSPADSAAPLNLSRSNLSHLDVLREAADLGLRVLAAGRWPESAADVAPPVLPGFTGSSFSPLAAEAAGRCLDAYGPGPGAQLPVTAVVVASALGDVAGAVRVAEAVDGGGRLGPLLFFQAVPNAVAGHLAARRGLTGPVVCVGGARSGFEVAEVLLADGDAELALLVLVEQAAGPGGADRAAAVLLAPQEHCPTHRQLEGARP</sequence>
<name>A0ABW6GT82_9ACTN</name>
<dbReference type="RefSeq" id="WP_380318617.1">
    <property type="nucleotide sequence ID" value="NZ_JBHYPW010000006.1"/>
</dbReference>